<evidence type="ECO:0000256" key="4">
    <source>
        <dbReference type="ARBA" id="ARBA00023136"/>
    </source>
</evidence>
<gene>
    <name evidence="6" type="ORF">PENANT_c017G06329</name>
</gene>
<dbReference type="STRING" id="416450.A0A1V6Q2M8"/>
<reference evidence="7" key="1">
    <citation type="journal article" date="2017" name="Nat. Microbiol.">
        <title>Global analysis of biosynthetic gene clusters reveals vast potential of secondary metabolite production in Penicillium species.</title>
        <authorList>
            <person name="Nielsen J.C."/>
            <person name="Grijseels S."/>
            <person name="Prigent S."/>
            <person name="Ji B."/>
            <person name="Dainat J."/>
            <person name="Nielsen K.F."/>
            <person name="Frisvad J.C."/>
            <person name="Workman M."/>
            <person name="Nielsen J."/>
        </authorList>
    </citation>
    <scope>NUCLEOTIDE SEQUENCE [LARGE SCALE GENOMIC DNA]</scope>
    <source>
        <strain evidence="7">IBT 31811</strain>
    </source>
</reference>
<feature type="transmembrane region" description="Helical" evidence="5">
    <location>
        <begin position="398"/>
        <end position="416"/>
    </location>
</feature>
<evidence type="ECO:0000256" key="1">
    <source>
        <dbReference type="ARBA" id="ARBA00004141"/>
    </source>
</evidence>
<keyword evidence="4 5" id="KW-0472">Membrane</keyword>
<dbReference type="Proteomes" id="UP000191672">
    <property type="component" value="Unassembled WGS sequence"/>
</dbReference>
<dbReference type="GO" id="GO:0015244">
    <property type="term" value="F:fluconazole transmembrane transporter activity"/>
    <property type="evidence" value="ECO:0007669"/>
    <property type="project" value="TreeGrafter"/>
</dbReference>
<dbReference type="InterPro" id="IPR036259">
    <property type="entry name" value="MFS_trans_sf"/>
</dbReference>
<evidence type="ECO:0000256" key="3">
    <source>
        <dbReference type="ARBA" id="ARBA00022989"/>
    </source>
</evidence>
<feature type="transmembrane region" description="Helical" evidence="5">
    <location>
        <begin position="149"/>
        <end position="172"/>
    </location>
</feature>
<dbReference type="Pfam" id="PF07690">
    <property type="entry name" value="MFS_1"/>
    <property type="match status" value="1"/>
</dbReference>
<protein>
    <recommendedName>
        <fullName evidence="8">Major facilitator superfamily (MFS) profile domain-containing protein</fullName>
    </recommendedName>
</protein>
<evidence type="ECO:0000256" key="5">
    <source>
        <dbReference type="SAM" id="Phobius"/>
    </source>
</evidence>
<dbReference type="GO" id="GO:0005886">
    <property type="term" value="C:plasma membrane"/>
    <property type="evidence" value="ECO:0007669"/>
    <property type="project" value="TreeGrafter"/>
</dbReference>
<name>A0A1V6Q2M8_9EURO</name>
<feature type="transmembrane region" description="Helical" evidence="5">
    <location>
        <begin position="23"/>
        <end position="45"/>
    </location>
</feature>
<dbReference type="PANTHER" id="PTHR23502">
    <property type="entry name" value="MAJOR FACILITATOR SUPERFAMILY"/>
    <property type="match status" value="1"/>
</dbReference>
<feature type="transmembrane region" description="Helical" evidence="5">
    <location>
        <begin position="300"/>
        <end position="320"/>
    </location>
</feature>
<dbReference type="EMBL" id="MDYN01000017">
    <property type="protein sequence ID" value="OQD83297.1"/>
    <property type="molecule type" value="Genomic_DNA"/>
</dbReference>
<keyword evidence="2 5" id="KW-0812">Transmembrane</keyword>
<comment type="subcellular location">
    <subcellularLocation>
        <location evidence="1">Membrane</location>
        <topology evidence="1">Multi-pass membrane protein</topology>
    </subcellularLocation>
</comment>
<feature type="transmembrane region" description="Helical" evidence="5">
    <location>
        <begin position="80"/>
        <end position="103"/>
    </location>
</feature>
<dbReference type="Gene3D" id="1.20.1250.20">
    <property type="entry name" value="MFS general substrate transporter like domains"/>
    <property type="match status" value="1"/>
</dbReference>
<evidence type="ECO:0008006" key="8">
    <source>
        <dbReference type="Google" id="ProtNLM"/>
    </source>
</evidence>
<dbReference type="SUPFAM" id="SSF103473">
    <property type="entry name" value="MFS general substrate transporter"/>
    <property type="match status" value="1"/>
</dbReference>
<keyword evidence="7" id="KW-1185">Reference proteome</keyword>
<evidence type="ECO:0000313" key="6">
    <source>
        <dbReference type="EMBL" id="OQD83297.1"/>
    </source>
</evidence>
<feature type="transmembrane region" description="Helical" evidence="5">
    <location>
        <begin position="368"/>
        <end position="386"/>
    </location>
</feature>
<evidence type="ECO:0000313" key="7">
    <source>
        <dbReference type="Proteomes" id="UP000191672"/>
    </source>
</evidence>
<comment type="caution">
    <text evidence="6">The sequence shown here is derived from an EMBL/GenBank/DDBJ whole genome shotgun (WGS) entry which is preliminary data.</text>
</comment>
<dbReference type="InterPro" id="IPR011701">
    <property type="entry name" value="MFS"/>
</dbReference>
<evidence type="ECO:0000256" key="2">
    <source>
        <dbReference type="ARBA" id="ARBA00022692"/>
    </source>
</evidence>
<sequence length="425" mass="46812">MPSSIFSAAQPEFMDTYEVPTSVGSFGLALVLLGYGVGVLLFSPLSEIPAIGRNPPYVISMALFVLVSGVAVALDNVSWFLILRFLQGFFGSPCLATGAASLTDITELVNIPYGLWIWGICAVAAPAIAPCIAGFSITVNGWKWSMWEILWGAAPCLILLLFLPETSVPTILHQRAARLRTRTGNQSFKASSEIDSSRYSIRTLVHGALITPWKINALDPAILFTTLYIALIYAIFYSFFEVFPLVYQGIYNMSTANMGLVFLAAIIAVLIVMPFYCLFIHYHIAQPIRNGNFLPPERRLIPALFIALFVPTGMYLFAWTSRADIHWTVPTVGFMLIMMGVITLLQCMFGYMAVAYPSHSASLFAMNDFARSTLVFAAILWSGPLYRNLGVARGTSLVGVLTVPCVFGTFALYWLGPELRKRSRL</sequence>
<feature type="transmembrane region" description="Helical" evidence="5">
    <location>
        <begin position="57"/>
        <end position="74"/>
    </location>
</feature>
<dbReference type="PANTHER" id="PTHR23502:SF23">
    <property type="entry name" value="FLUCONAZOLE RESISTANCE PROTEIN 1"/>
    <property type="match status" value="1"/>
</dbReference>
<dbReference type="AlphaFoldDB" id="A0A1V6Q2M8"/>
<accession>A0A1V6Q2M8</accession>
<feature type="transmembrane region" description="Helical" evidence="5">
    <location>
        <begin position="332"/>
        <end position="356"/>
    </location>
</feature>
<organism evidence="6 7">
    <name type="scientific">Penicillium antarcticum</name>
    <dbReference type="NCBI Taxonomy" id="416450"/>
    <lineage>
        <taxon>Eukaryota</taxon>
        <taxon>Fungi</taxon>
        <taxon>Dikarya</taxon>
        <taxon>Ascomycota</taxon>
        <taxon>Pezizomycotina</taxon>
        <taxon>Eurotiomycetes</taxon>
        <taxon>Eurotiomycetidae</taxon>
        <taxon>Eurotiales</taxon>
        <taxon>Aspergillaceae</taxon>
        <taxon>Penicillium</taxon>
    </lineage>
</organism>
<keyword evidence="3 5" id="KW-1133">Transmembrane helix</keyword>
<feature type="transmembrane region" description="Helical" evidence="5">
    <location>
        <begin position="221"/>
        <end position="240"/>
    </location>
</feature>
<dbReference type="GO" id="GO:1990961">
    <property type="term" value="P:xenobiotic detoxification by transmembrane export across the plasma membrane"/>
    <property type="evidence" value="ECO:0007669"/>
    <property type="project" value="TreeGrafter"/>
</dbReference>
<feature type="transmembrane region" description="Helical" evidence="5">
    <location>
        <begin position="115"/>
        <end position="137"/>
    </location>
</feature>
<proteinExistence type="predicted"/>
<feature type="transmembrane region" description="Helical" evidence="5">
    <location>
        <begin position="260"/>
        <end position="279"/>
    </location>
</feature>